<sequence>MWVMTTRTPNLELPDMTVPDSGRNAEHAPSKRNAPVSDERDRATPPADDQGRGFLRWFYRLMLLSGILGLMPCALFASASGLPSFAFGVLFVLLMVGLWDFTLFLSLNPQRPSPSLGSMLIFLHYGLLGGAFYAMISMFDVSWEWFSVGTSLLIPSLLLALFFSSRGATTKR</sequence>
<evidence type="ECO:0000256" key="1">
    <source>
        <dbReference type="SAM" id="MobiDB-lite"/>
    </source>
</evidence>
<keyword evidence="2" id="KW-0812">Transmembrane</keyword>
<dbReference type="RefSeq" id="WP_237383211.1">
    <property type="nucleotide sequence ID" value="NZ_CP071793.1"/>
</dbReference>
<dbReference type="EMBL" id="CP071793">
    <property type="protein sequence ID" value="QTD53113.1"/>
    <property type="molecule type" value="Genomic_DNA"/>
</dbReference>
<keyword evidence="2" id="KW-1133">Transmembrane helix</keyword>
<feature type="transmembrane region" description="Helical" evidence="2">
    <location>
        <begin position="57"/>
        <end position="79"/>
    </location>
</feature>
<evidence type="ECO:0000256" key="2">
    <source>
        <dbReference type="SAM" id="Phobius"/>
    </source>
</evidence>
<protein>
    <submittedName>
        <fullName evidence="3">Uncharacterized protein</fullName>
    </submittedName>
</protein>
<dbReference type="AlphaFoldDB" id="A0A8A4TUF8"/>
<proteinExistence type="predicted"/>
<evidence type="ECO:0000313" key="3">
    <source>
        <dbReference type="EMBL" id="QTD53113.1"/>
    </source>
</evidence>
<dbReference type="KEGG" id="scor:J3U87_11685"/>
<keyword evidence="4" id="KW-1185">Reference proteome</keyword>
<gene>
    <name evidence="3" type="ORF">J3U87_11685</name>
</gene>
<feature type="transmembrane region" description="Helical" evidence="2">
    <location>
        <begin position="85"/>
        <end position="107"/>
    </location>
</feature>
<name>A0A8A4TUF8_SULCO</name>
<organism evidence="3 4">
    <name type="scientific">Sulfidibacter corallicola</name>
    <dbReference type="NCBI Taxonomy" id="2818388"/>
    <lineage>
        <taxon>Bacteria</taxon>
        <taxon>Pseudomonadati</taxon>
        <taxon>Acidobacteriota</taxon>
        <taxon>Holophagae</taxon>
        <taxon>Acanthopleuribacterales</taxon>
        <taxon>Acanthopleuribacteraceae</taxon>
        <taxon>Sulfidibacter</taxon>
    </lineage>
</organism>
<feature type="transmembrane region" description="Helical" evidence="2">
    <location>
        <begin position="145"/>
        <end position="163"/>
    </location>
</feature>
<dbReference type="Proteomes" id="UP000663929">
    <property type="component" value="Chromosome"/>
</dbReference>
<feature type="region of interest" description="Disordered" evidence="1">
    <location>
        <begin position="1"/>
        <end position="48"/>
    </location>
</feature>
<accession>A0A8A4TUF8</accession>
<evidence type="ECO:0000313" key="4">
    <source>
        <dbReference type="Proteomes" id="UP000663929"/>
    </source>
</evidence>
<keyword evidence="2" id="KW-0472">Membrane</keyword>
<reference evidence="3" key="1">
    <citation type="submission" date="2021-03" db="EMBL/GenBank/DDBJ databases">
        <title>Acanthopleuribacteraceae sp. M133.</title>
        <authorList>
            <person name="Wang G."/>
        </authorList>
    </citation>
    <scope>NUCLEOTIDE SEQUENCE</scope>
    <source>
        <strain evidence="3">M133</strain>
    </source>
</reference>
<feature type="transmembrane region" description="Helical" evidence="2">
    <location>
        <begin position="119"/>
        <end position="139"/>
    </location>
</feature>